<dbReference type="EMBL" id="SJPI01000001">
    <property type="protein sequence ID" value="TWT53141.1"/>
    <property type="molecule type" value="Genomic_DNA"/>
</dbReference>
<comment type="caution">
    <text evidence="7">The sequence shown here is derived from an EMBL/GenBank/DDBJ whole genome shotgun (WGS) entry which is preliminary data.</text>
</comment>
<proteinExistence type="predicted"/>
<feature type="transmembrane region" description="Helical" evidence="6">
    <location>
        <begin position="171"/>
        <end position="195"/>
    </location>
</feature>
<feature type="transmembrane region" description="Helical" evidence="6">
    <location>
        <begin position="141"/>
        <end position="165"/>
    </location>
</feature>
<dbReference type="Proteomes" id="UP000316598">
    <property type="component" value="Unassembled WGS sequence"/>
</dbReference>
<evidence type="ECO:0000313" key="7">
    <source>
        <dbReference type="EMBL" id="TWT53141.1"/>
    </source>
</evidence>
<feature type="transmembrane region" description="Helical" evidence="6">
    <location>
        <begin position="303"/>
        <end position="329"/>
    </location>
</feature>
<keyword evidence="4 6" id="KW-1133">Transmembrane helix</keyword>
<accession>A0A5C5WSK8</accession>
<dbReference type="InterPro" id="IPR050833">
    <property type="entry name" value="Poly_Biosynth_Transport"/>
</dbReference>
<dbReference type="PANTHER" id="PTHR30250:SF11">
    <property type="entry name" value="O-ANTIGEN TRANSPORTER-RELATED"/>
    <property type="match status" value="1"/>
</dbReference>
<keyword evidence="3 6" id="KW-0812">Transmembrane</keyword>
<protein>
    <submittedName>
        <fullName evidence="7">Polysaccharide biosynthesis protein</fullName>
    </submittedName>
</protein>
<dbReference type="AlphaFoldDB" id="A0A5C5WSK8"/>
<gene>
    <name evidence="7" type="ORF">Pla22_07690</name>
</gene>
<reference evidence="7 8" key="1">
    <citation type="submission" date="2019-02" db="EMBL/GenBank/DDBJ databases">
        <title>Deep-cultivation of Planctomycetes and their phenomic and genomic characterization uncovers novel biology.</title>
        <authorList>
            <person name="Wiegand S."/>
            <person name="Jogler M."/>
            <person name="Boedeker C."/>
            <person name="Pinto D."/>
            <person name="Vollmers J."/>
            <person name="Rivas-Marin E."/>
            <person name="Kohn T."/>
            <person name="Peeters S.H."/>
            <person name="Heuer A."/>
            <person name="Rast P."/>
            <person name="Oberbeckmann S."/>
            <person name="Bunk B."/>
            <person name="Jeske O."/>
            <person name="Meyerdierks A."/>
            <person name="Storesund J.E."/>
            <person name="Kallscheuer N."/>
            <person name="Luecker S."/>
            <person name="Lage O.M."/>
            <person name="Pohl T."/>
            <person name="Merkel B.J."/>
            <person name="Hornburger P."/>
            <person name="Mueller R.-W."/>
            <person name="Bruemmer F."/>
            <person name="Labrenz M."/>
            <person name="Spormann A.M."/>
            <person name="Op Den Camp H."/>
            <person name="Overmann J."/>
            <person name="Amann R."/>
            <person name="Jetten M.S.M."/>
            <person name="Mascher T."/>
            <person name="Medema M.H."/>
            <person name="Devos D.P."/>
            <person name="Kaster A.-K."/>
            <person name="Ovreas L."/>
            <person name="Rohde M."/>
            <person name="Galperin M.Y."/>
            <person name="Jogler C."/>
        </authorList>
    </citation>
    <scope>NUCLEOTIDE SEQUENCE [LARGE SCALE GENOMIC DNA]</scope>
    <source>
        <strain evidence="7 8">Pla22</strain>
    </source>
</reference>
<sequence length="474" mass="51208">MSFRPTSDLARFKDAGAADYTRRGMTPTSSTTDSVSAAVLEAAEAVPLDDSVIPEKPKSTKGQFLWTVGFAFAMVAVQLGQGILLVRLLGPEGRGEYATAVLYVQMLLYVGLMGGLEVICRYAAAEETKSHSESQNRLRRSALWLGITTGIVTTTIVIVLNLVALPESKQGLWPIAMICSLSLIGQHVMLIMTAVDRGSGEFSKYNTRRFIAAAAFPLLLLIAALVTDVGVMTAGILMVVASLISMGTCIIGVPHPIRGQRELRTKKLLLESRPYGLSMLVTDLFERLDLLLVMWLAPFIEQGFYASMVPAVYPLTVIPNTLGLFLFNAGANTDRQLKTSDVHRILGTSIAIQAVTTIMFMLVIGPLVLILYGQDFQPAIIFALWLAPVSAIKGVLQGLDSYLKGRGRPLAPIKARGFAMLVMMATTWLLFPSMGTLSIAAAALSGQVVCLIWLSAIVYADVYQQSQNSQVEGV</sequence>
<dbReference type="PANTHER" id="PTHR30250">
    <property type="entry name" value="PST FAMILY PREDICTED COLANIC ACID TRANSPORTER"/>
    <property type="match status" value="1"/>
</dbReference>
<keyword evidence="2" id="KW-1003">Cell membrane</keyword>
<evidence type="ECO:0000256" key="5">
    <source>
        <dbReference type="ARBA" id="ARBA00023136"/>
    </source>
</evidence>
<feature type="transmembrane region" description="Helical" evidence="6">
    <location>
        <begin position="64"/>
        <end position="88"/>
    </location>
</feature>
<dbReference type="GO" id="GO:0005886">
    <property type="term" value="C:plasma membrane"/>
    <property type="evidence" value="ECO:0007669"/>
    <property type="project" value="UniProtKB-SubCell"/>
</dbReference>
<evidence type="ECO:0000256" key="3">
    <source>
        <dbReference type="ARBA" id="ARBA00022692"/>
    </source>
</evidence>
<organism evidence="7 8">
    <name type="scientific">Rubripirellula amarantea</name>
    <dbReference type="NCBI Taxonomy" id="2527999"/>
    <lineage>
        <taxon>Bacteria</taxon>
        <taxon>Pseudomonadati</taxon>
        <taxon>Planctomycetota</taxon>
        <taxon>Planctomycetia</taxon>
        <taxon>Pirellulales</taxon>
        <taxon>Pirellulaceae</taxon>
        <taxon>Rubripirellula</taxon>
    </lineage>
</organism>
<feature type="transmembrane region" description="Helical" evidence="6">
    <location>
        <begin position="437"/>
        <end position="460"/>
    </location>
</feature>
<feature type="transmembrane region" description="Helical" evidence="6">
    <location>
        <begin position="207"/>
        <end position="226"/>
    </location>
</feature>
<feature type="transmembrane region" description="Helical" evidence="6">
    <location>
        <begin position="100"/>
        <end position="120"/>
    </location>
</feature>
<feature type="transmembrane region" description="Helical" evidence="6">
    <location>
        <begin position="411"/>
        <end position="431"/>
    </location>
</feature>
<evidence type="ECO:0000256" key="2">
    <source>
        <dbReference type="ARBA" id="ARBA00022475"/>
    </source>
</evidence>
<evidence type="ECO:0000256" key="6">
    <source>
        <dbReference type="SAM" id="Phobius"/>
    </source>
</evidence>
<evidence type="ECO:0000256" key="1">
    <source>
        <dbReference type="ARBA" id="ARBA00004651"/>
    </source>
</evidence>
<evidence type="ECO:0000256" key="4">
    <source>
        <dbReference type="ARBA" id="ARBA00022989"/>
    </source>
</evidence>
<keyword evidence="5 6" id="KW-0472">Membrane</keyword>
<evidence type="ECO:0000313" key="8">
    <source>
        <dbReference type="Proteomes" id="UP000316598"/>
    </source>
</evidence>
<comment type="subcellular location">
    <subcellularLocation>
        <location evidence="1">Cell membrane</location>
        <topology evidence="1">Multi-pass membrane protein</topology>
    </subcellularLocation>
</comment>
<feature type="transmembrane region" description="Helical" evidence="6">
    <location>
        <begin position="232"/>
        <end position="254"/>
    </location>
</feature>
<name>A0A5C5WSK8_9BACT</name>
<feature type="transmembrane region" description="Helical" evidence="6">
    <location>
        <begin position="350"/>
        <end position="373"/>
    </location>
</feature>
<feature type="transmembrane region" description="Helical" evidence="6">
    <location>
        <begin position="275"/>
        <end position="297"/>
    </location>
</feature>
<keyword evidence="8" id="KW-1185">Reference proteome</keyword>
<feature type="transmembrane region" description="Helical" evidence="6">
    <location>
        <begin position="379"/>
        <end position="399"/>
    </location>
</feature>